<evidence type="ECO:0000259" key="1">
    <source>
        <dbReference type="Pfam" id="PF14200"/>
    </source>
</evidence>
<sequence>MKIKWQNLLQVALCTISMLVAVSCKKESNEPPVTPNTDYLSVIKQMGFNTNGVIRTKDGYIVEGDIFIADSLLSGNGSPVLPGKPKTEQYRTTSVLSINGTRTVTISVSGLSYFYVAGVDEAISRYNALGLKLNFQRISSGGEIVVSGGTLPANVYARTPFFPSAAGDPGNSIIVDEANFITNGVGPTQEAITSIIAHEIGHAIGFRHTDYYDRNYSCGYSTYEPGADNIPGTPTYATADSWMLACIGNQTNRPFTPTDKAALNSLYGNNFFNGRYIIRNVNSYQFLAIGGAATYNGAGACQWPYTAGQEQKWHIVGLGGNVYHVINVNSQQYLAVRAGSQTPGADVLQWPATNGAEQEWTITQNTDGSYNIINRNSGQALAIGGGSMSNGATACQWWAVGTAEQRWEIFGTF</sequence>
<protein>
    <recommendedName>
        <fullName evidence="1">Ricin B lectin domain-containing protein</fullName>
    </recommendedName>
</protein>
<dbReference type="InterPro" id="IPR024079">
    <property type="entry name" value="MetalloPept_cat_dom_sf"/>
</dbReference>
<dbReference type="PROSITE" id="PS50231">
    <property type="entry name" value="RICIN_B_LECTIN"/>
    <property type="match status" value="1"/>
</dbReference>
<name>A0A365Y040_9BACT</name>
<organism evidence="2 3">
    <name type="scientific">Chitinophaga flava</name>
    <dbReference type="NCBI Taxonomy" id="2259036"/>
    <lineage>
        <taxon>Bacteria</taxon>
        <taxon>Pseudomonadati</taxon>
        <taxon>Bacteroidota</taxon>
        <taxon>Chitinophagia</taxon>
        <taxon>Chitinophagales</taxon>
        <taxon>Chitinophagaceae</taxon>
        <taxon>Chitinophaga</taxon>
    </lineage>
</organism>
<evidence type="ECO:0000313" key="3">
    <source>
        <dbReference type="Proteomes" id="UP000253410"/>
    </source>
</evidence>
<dbReference type="SUPFAM" id="SSF55486">
    <property type="entry name" value="Metalloproteases ('zincins'), catalytic domain"/>
    <property type="match status" value="1"/>
</dbReference>
<dbReference type="RefSeq" id="WP_113614585.1">
    <property type="nucleotide sequence ID" value="NZ_QFFJ01000001.1"/>
</dbReference>
<dbReference type="CDD" id="cd00161">
    <property type="entry name" value="beta-trefoil_Ricin-like"/>
    <property type="match status" value="1"/>
</dbReference>
<dbReference type="InterPro" id="IPR000772">
    <property type="entry name" value="Ricin_B_lectin"/>
</dbReference>
<dbReference type="Proteomes" id="UP000253410">
    <property type="component" value="Unassembled WGS sequence"/>
</dbReference>
<dbReference type="Pfam" id="PF12388">
    <property type="entry name" value="Peptidase_M57"/>
    <property type="match status" value="1"/>
</dbReference>
<comment type="caution">
    <text evidence="2">The sequence shown here is derived from an EMBL/GenBank/DDBJ whole genome shotgun (WGS) entry which is preliminary data.</text>
</comment>
<dbReference type="OrthoDB" id="259096at2"/>
<evidence type="ECO:0000313" key="2">
    <source>
        <dbReference type="EMBL" id="RBL91982.1"/>
    </source>
</evidence>
<keyword evidence="3" id="KW-1185">Reference proteome</keyword>
<gene>
    <name evidence="2" type="ORF">DF182_05120</name>
</gene>
<dbReference type="InterPro" id="IPR024653">
    <property type="entry name" value="Peptidase_M10/M27/M57"/>
</dbReference>
<dbReference type="InterPro" id="IPR035992">
    <property type="entry name" value="Ricin_B-like_lectins"/>
</dbReference>
<proteinExistence type="predicted"/>
<feature type="domain" description="Ricin B lectin" evidence="1">
    <location>
        <begin position="310"/>
        <end position="397"/>
    </location>
</feature>
<reference evidence="2 3" key="1">
    <citation type="submission" date="2018-05" db="EMBL/GenBank/DDBJ databases">
        <title>Chitinophaga sp. K3CV102501T nov., isolated from isolated from a monsoon evergreen broad-leaved forest soil.</title>
        <authorList>
            <person name="Lv Y."/>
        </authorList>
    </citation>
    <scope>NUCLEOTIDE SEQUENCE [LARGE SCALE GENOMIC DNA]</scope>
    <source>
        <strain evidence="2 3">GDMCC 1.1325</strain>
    </source>
</reference>
<dbReference type="Gene3D" id="3.40.390.10">
    <property type="entry name" value="Collagenase (Catalytic Domain)"/>
    <property type="match status" value="1"/>
</dbReference>
<dbReference type="Pfam" id="PF14200">
    <property type="entry name" value="RicinB_lectin_2"/>
    <property type="match status" value="1"/>
</dbReference>
<dbReference type="GO" id="GO:0008237">
    <property type="term" value="F:metallopeptidase activity"/>
    <property type="evidence" value="ECO:0007669"/>
    <property type="project" value="InterPro"/>
</dbReference>
<dbReference type="EMBL" id="QFFJ01000001">
    <property type="protein sequence ID" value="RBL91982.1"/>
    <property type="molecule type" value="Genomic_DNA"/>
</dbReference>
<dbReference type="AlphaFoldDB" id="A0A365Y040"/>
<dbReference type="SUPFAM" id="SSF50370">
    <property type="entry name" value="Ricin B-like lectins"/>
    <property type="match status" value="1"/>
</dbReference>
<accession>A0A365Y040</accession>
<dbReference type="Gene3D" id="2.80.10.50">
    <property type="match status" value="1"/>
</dbReference>
<dbReference type="PROSITE" id="PS51257">
    <property type="entry name" value="PROKAR_LIPOPROTEIN"/>
    <property type="match status" value="1"/>
</dbReference>